<dbReference type="GO" id="GO:0043066">
    <property type="term" value="P:negative regulation of apoptotic process"/>
    <property type="evidence" value="ECO:0007669"/>
    <property type="project" value="TreeGrafter"/>
</dbReference>
<keyword evidence="7" id="KW-0862">Zinc</keyword>
<dbReference type="Pfam" id="PF21290">
    <property type="entry name" value="UBA_BIRC2-3"/>
    <property type="match status" value="1"/>
</dbReference>
<evidence type="ECO:0000256" key="7">
    <source>
        <dbReference type="ARBA" id="ARBA00022833"/>
    </source>
</evidence>
<organism evidence="12 13">
    <name type="scientific">Lingula anatina</name>
    <name type="common">Brachiopod</name>
    <name type="synonym">Lingula unguis</name>
    <dbReference type="NCBI Taxonomy" id="7574"/>
    <lineage>
        <taxon>Eukaryota</taxon>
        <taxon>Metazoa</taxon>
        <taxon>Spiralia</taxon>
        <taxon>Lophotrochozoa</taxon>
        <taxon>Brachiopoda</taxon>
        <taxon>Linguliformea</taxon>
        <taxon>Lingulata</taxon>
        <taxon>Lingulida</taxon>
        <taxon>Linguloidea</taxon>
        <taxon>Lingulidae</taxon>
        <taxon>Lingula</taxon>
    </lineage>
</organism>
<dbReference type="GO" id="GO:0005634">
    <property type="term" value="C:nucleus"/>
    <property type="evidence" value="ECO:0007669"/>
    <property type="project" value="TreeGrafter"/>
</dbReference>
<dbReference type="InterPro" id="IPR011029">
    <property type="entry name" value="DEATH-like_dom_sf"/>
</dbReference>
<keyword evidence="3" id="KW-0963">Cytoplasm</keyword>
<dbReference type="GeneID" id="106151930"/>
<dbReference type="InterPro" id="IPR048875">
    <property type="entry name" value="BIRC2-3-like_UBA"/>
</dbReference>
<reference evidence="13" key="1">
    <citation type="submission" date="2025-08" db="UniProtKB">
        <authorList>
            <consortium name="RefSeq"/>
        </authorList>
    </citation>
    <scope>IDENTIFICATION</scope>
    <source>
        <tissue evidence="13">Gonads</tissue>
    </source>
</reference>
<keyword evidence="5" id="KW-0479">Metal-binding</keyword>
<keyword evidence="6 8" id="KW-0863">Zinc-finger</keyword>
<dbReference type="GO" id="GO:0043027">
    <property type="term" value="F:cysteine-type endopeptidase inhibitor activity involved in apoptotic process"/>
    <property type="evidence" value="ECO:0007669"/>
    <property type="project" value="TreeGrafter"/>
</dbReference>
<accession>A0A1S3H491</accession>
<feature type="region of interest" description="Disordered" evidence="9">
    <location>
        <begin position="402"/>
        <end position="421"/>
    </location>
</feature>
<evidence type="ECO:0000256" key="6">
    <source>
        <dbReference type="ARBA" id="ARBA00022771"/>
    </source>
</evidence>
<comment type="subcellular location">
    <subcellularLocation>
        <location evidence="1">Cytoplasm</location>
    </subcellularLocation>
</comment>
<dbReference type="RefSeq" id="XP_013380823.1">
    <property type="nucleotide sequence ID" value="XM_013525369.1"/>
</dbReference>
<feature type="compositionally biased region" description="Low complexity" evidence="9">
    <location>
        <begin position="606"/>
        <end position="620"/>
    </location>
</feature>
<feature type="compositionally biased region" description="Basic and acidic residues" evidence="9">
    <location>
        <begin position="263"/>
        <end position="282"/>
    </location>
</feature>
<dbReference type="FunFam" id="1.10.1170.10:FF:000003">
    <property type="entry name" value="E3 ubiquitin-protein ligase XIAP"/>
    <property type="match status" value="1"/>
</dbReference>
<dbReference type="FunFam" id="3.30.40.10:FF:000184">
    <property type="entry name" value="Baculoviral IAP repeat containing 2"/>
    <property type="match status" value="1"/>
</dbReference>
<protein>
    <submittedName>
        <fullName evidence="13">Uncharacterized protein LOC106151930</fullName>
    </submittedName>
</protein>
<dbReference type="KEGG" id="lak:106151930"/>
<evidence type="ECO:0000256" key="5">
    <source>
        <dbReference type="ARBA" id="ARBA00022723"/>
    </source>
</evidence>
<name>A0A1S3H491_LINAN</name>
<dbReference type="InterPro" id="IPR001841">
    <property type="entry name" value="Znf_RING"/>
</dbReference>
<feature type="region of interest" description="Disordered" evidence="9">
    <location>
        <begin position="47"/>
        <end position="81"/>
    </location>
</feature>
<dbReference type="GO" id="GO:0008270">
    <property type="term" value="F:zinc ion binding"/>
    <property type="evidence" value="ECO:0007669"/>
    <property type="project" value="UniProtKB-KW"/>
</dbReference>
<feature type="compositionally biased region" description="Basic and acidic residues" evidence="9">
    <location>
        <begin position="1031"/>
        <end position="1050"/>
    </location>
</feature>
<dbReference type="PROSITE" id="PS50143">
    <property type="entry name" value="BIR_REPEAT_2"/>
    <property type="match status" value="3"/>
</dbReference>
<feature type="compositionally biased region" description="Polar residues" evidence="9">
    <location>
        <begin position="885"/>
        <end position="902"/>
    </location>
</feature>
<dbReference type="AlphaFoldDB" id="A0A1S3H491"/>
<dbReference type="InterPro" id="IPR001370">
    <property type="entry name" value="BIR_rpt"/>
</dbReference>
<dbReference type="Gene3D" id="1.10.1170.10">
    <property type="entry name" value="Inhibitor Of Apoptosis Protein (2mihbC-IAP-1), Chain A"/>
    <property type="match status" value="4"/>
</dbReference>
<keyword evidence="12" id="KW-1185">Reference proteome</keyword>
<dbReference type="Gene3D" id="1.10.8.10">
    <property type="entry name" value="DNA helicase RuvA subunit, C-terminal domain"/>
    <property type="match status" value="1"/>
</dbReference>
<dbReference type="InterPro" id="IPR015940">
    <property type="entry name" value="UBA"/>
</dbReference>
<dbReference type="InParanoid" id="A0A1S3H491"/>
<feature type="compositionally biased region" description="Polar residues" evidence="9">
    <location>
        <begin position="650"/>
        <end position="674"/>
    </location>
</feature>
<gene>
    <name evidence="13" type="primary">LOC106151930</name>
</gene>
<evidence type="ECO:0000256" key="2">
    <source>
        <dbReference type="ARBA" id="ARBA00006672"/>
    </source>
</evidence>
<dbReference type="SUPFAM" id="SSF57924">
    <property type="entry name" value="Inhibitor of apoptosis (IAP) repeat"/>
    <property type="match status" value="3"/>
</dbReference>
<dbReference type="GO" id="GO:0006915">
    <property type="term" value="P:apoptotic process"/>
    <property type="evidence" value="ECO:0007669"/>
    <property type="project" value="UniProtKB-KW"/>
</dbReference>
<comment type="similarity">
    <text evidence="2">Belongs to the IAP family.</text>
</comment>
<dbReference type="PANTHER" id="PTHR10044">
    <property type="entry name" value="INHIBITOR OF APOPTOSIS"/>
    <property type="match status" value="1"/>
</dbReference>
<sequence>MSETQFSDNCKHISEKSEMQKCHQHDLGGRLDNYSTDCKFEDIHGKSSMLGSPGMTNVDKYNNQVSNHRDTQTPTSPGQTPLLVLEPEAVSDQDEEYTAESVKTKSSSSNLTPGAIAALADTEGNVTFTQGKIHTQQFSHKSIGTCQEIKTESVACTSMITSAFERTEARAAGTTPPTKNVDSHITSNFTRSLETIIIPAPGDDVPKYSKTLELASKLTVGPEKTETCIENIYRENVEIYGCKAHEYQVHGTRFSSVTSRRITNPEDGNRSKRVNDTDNDIDRCREHATSKGIISDPSQLSRNGNIVASTQNRTDGVLETDCGVIPIPDESNRTMLNNKRETNFGYFGESKPACTSENSEGNVPEDVNDNVISAEGDTTLLSDTVTLDEPSTEEWHRANEENITANHSSENTEGSLGVEESQTVPLVDIKPQMRVNTQHPQFQEKVVGFFNDRAKLTSRENGPLDKNVPDRLRCRSSFRPESSRAVVFPVNRGEFHIEAVRLSTFRDMPISVPVPATRLARAGFYYSGDGDEVVCFRCDGRLREWARGDDPAVRHRNFYPDCPLMRGTDKENDPILPTNDAVFNCNLDPFPNLANATSTPLDHDSNASSLLSSQHALSRSPGISSPEVASPQTTPLESSTAAHSGVASGVCSNEDTSALPNTSHLPTRTPSGMRNESDRLATFVNWPSGASVRPRDLTRAGFFYVGTEDRVQCAFCEGVLRNWEPSDQPMQEHRRYLSTCPFVLGLEVGNIPLEEPSTALPLAVSESQRQAVGGSTTGSENTTNGATLGILTARPRHERYAIESTRVQTFANWPPSRIPRPGELARAGFFYAGFGDNVKCFFCDGGLRNWEPQDDPWTEHARWFPRCGFVRQCKGDAFIHMIKEQTSSNNPPPHAQTQTQRPQGVPGSYHVEAREIKARLDTPTVQAVLDMGFSRDTVRQAIEQRLRNAGDDFPSAASLLDAVLNIEDEMNRQMTQGAAAMAVMPQEEPGQQSLNAALSEAPPRETAQKTSQTQNTEKQSKKDKKKKKKKQDVPVPKDSDDRETKSLLEENQRLKEERTCKICMDEEVSVVFLPCGHLVACVQCAPALRNCAICRAAIKGTVRSILS</sequence>
<evidence type="ECO:0000259" key="10">
    <source>
        <dbReference type="PROSITE" id="PS50030"/>
    </source>
</evidence>
<dbReference type="FunCoup" id="A0A1S3H491">
    <property type="interactions" value="437"/>
</dbReference>
<feature type="compositionally biased region" description="Polar residues" evidence="9">
    <location>
        <begin position="59"/>
        <end position="79"/>
    </location>
</feature>
<feature type="compositionally biased region" description="Basic residues" evidence="9">
    <location>
        <begin position="1021"/>
        <end position="1030"/>
    </location>
</feature>
<evidence type="ECO:0000256" key="3">
    <source>
        <dbReference type="ARBA" id="ARBA00022490"/>
    </source>
</evidence>
<dbReference type="InterPro" id="IPR050784">
    <property type="entry name" value="IAP"/>
</dbReference>
<feature type="region of interest" description="Disordered" evidence="9">
    <location>
        <begin position="596"/>
        <end position="675"/>
    </location>
</feature>
<feature type="region of interest" description="Disordered" evidence="9">
    <location>
        <begin position="998"/>
        <end position="1050"/>
    </location>
</feature>
<dbReference type="PROSITE" id="PS50030">
    <property type="entry name" value="UBA"/>
    <property type="match status" value="1"/>
</dbReference>
<feature type="region of interest" description="Disordered" evidence="9">
    <location>
        <begin position="885"/>
        <end position="907"/>
    </location>
</feature>
<evidence type="ECO:0000313" key="12">
    <source>
        <dbReference type="Proteomes" id="UP000085678"/>
    </source>
</evidence>
<dbReference type="PANTHER" id="PTHR10044:SF139">
    <property type="entry name" value="DEATH-ASSOCIATED INHIBITOR OF APOPTOSIS 2"/>
    <property type="match status" value="1"/>
</dbReference>
<evidence type="ECO:0000259" key="11">
    <source>
        <dbReference type="PROSITE" id="PS50089"/>
    </source>
</evidence>
<dbReference type="GO" id="GO:0051726">
    <property type="term" value="P:regulation of cell cycle"/>
    <property type="evidence" value="ECO:0007669"/>
    <property type="project" value="TreeGrafter"/>
</dbReference>
<dbReference type="FunFam" id="1.10.1170.10:FF:000002">
    <property type="entry name" value="Baculoviral IAP repeat containing 7"/>
    <property type="match status" value="1"/>
</dbReference>
<feature type="domain" description="UBA" evidence="10">
    <location>
        <begin position="919"/>
        <end position="960"/>
    </location>
</feature>
<feature type="compositionally biased region" description="Polar residues" evidence="9">
    <location>
        <begin position="630"/>
        <end position="642"/>
    </location>
</feature>
<dbReference type="CDD" id="cd14321">
    <property type="entry name" value="UBA_IAPs"/>
    <property type="match status" value="1"/>
</dbReference>
<keyword evidence="4" id="KW-0053">Apoptosis</keyword>
<dbReference type="Pfam" id="PF00653">
    <property type="entry name" value="BIR"/>
    <property type="match status" value="3"/>
</dbReference>
<dbReference type="CDD" id="cd00022">
    <property type="entry name" value="BIR"/>
    <property type="match status" value="3"/>
</dbReference>
<dbReference type="Gene3D" id="1.10.533.10">
    <property type="entry name" value="Death Domain, Fas"/>
    <property type="match status" value="1"/>
</dbReference>
<evidence type="ECO:0000256" key="4">
    <source>
        <dbReference type="ARBA" id="ARBA00022703"/>
    </source>
</evidence>
<dbReference type="STRING" id="7574.A0A1S3H491"/>
<dbReference type="SMART" id="SM00238">
    <property type="entry name" value="BIR"/>
    <property type="match status" value="3"/>
</dbReference>
<dbReference type="OrthoDB" id="10051407at2759"/>
<evidence type="ECO:0000313" key="13">
    <source>
        <dbReference type="RefSeq" id="XP_013380823.1"/>
    </source>
</evidence>
<dbReference type="GO" id="GO:0005737">
    <property type="term" value="C:cytoplasm"/>
    <property type="evidence" value="ECO:0007669"/>
    <property type="project" value="UniProtKB-SubCell"/>
</dbReference>
<feature type="domain" description="RING-type" evidence="11">
    <location>
        <begin position="1060"/>
        <end position="1095"/>
    </location>
</feature>
<dbReference type="PROSITE" id="PS50089">
    <property type="entry name" value="ZF_RING_2"/>
    <property type="match status" value="1"/>
</dbReference>
<dbReference type="Proteomes" id="UP000085678">
    <property type="component" value="Unplaced"/>
</dbReference>
<evidence type="ECO:0000256" key="1">
    <source>
        <dbReference type="ARBA" id="ARBA00004496"/>
    </source>
</evidence>
<dbReference type="PROSITE" id="PS01282">
    <property type="entry name" value="BIR_REPEAT_1"/>
    <property type="match status" value="2"/>
</dbReference>
<dbReference type="CDD" id="cd16713">
    <property type="entry name" value="RING-HC_BIRC2_3_7"/>
    <property type="match status" value="1"/>
</dbReference>
<dbReference type="Pfam" id="PF13920">
    <property type="entry name" value="zf-C3HC4_3"/>
    <property type="match status" value="1"/>
</dbReference>
<feature type="region of interest" description="Disordered" evidence="9">
    <location>
        <begin position="258"/>
        <end position="282"/>
    </location>
</feature>
<dbReference type="SMART" id="SM00184">
    <property type="entry name" value="RING"/>
    <property type="match status" value="1"/>
</dbReference>
<feature type="compositionally biased region" description="Polar residues" evidence="9">
    <location>
        <begin position="1008"/>
        <end position="1017"/>
    </location>
</feature>
<evidence type="ECO:0000256" key="9">
    <source>
        <dbReference type="SAM" id="MobiDB-lite"/>
    </source>
</evidence>
<evidence type="ECO:0000256" key="8">
    <source>
        <dbReference type="PROSITE-ProRule" id="PRU00175"/>
    </source>
</evidence>
<proteinExistence type="inferred from homology"/>